<evidence type="ECO:0008006" key="3">
    <source>
        <dbReference type="Google" id="ProtNLM"/>
    </source>
</evidence>
<gene>
    <name evidence="1" type="ORF">VNI00_009217</name>
</gene>
<sequence length="585" mass="66387">MFLRPNDDDTCDTPESLSPELIDLLRSGNPPEAEDHQYARGVVEQLDGKISEYGQAITDLHAQIRIVEGKKASLERKRAHFRALISPIRRIPPEILSYILLSLQRRFVGNSFWGTGARFHDSPTLDFSQVCVYWRRVVRSTPQLWAVMHVSADKDHPGVGYIFNHHLEHAKDAPFHLTLDIGGTKAAKSACMLLLIQRRHLWRTLRLIGEYRHVIPFIEGLERLPQEFTVQKLDIDSKNHAGRPPDVATHDYLEEILQFIQTKCPDLRCLSLNIPTWSGRRPIPHSFLCQLTSIDLSLPIDIMLNIVIYNKNTLISARLTVHRNLYRDYIDSEMGAIDAVHHLGKVSLPCIQNLTVSVMYSIISTSISHRHAAALLESISETPLLQRLVFQGNADYPRLSRCDERLELFASILAFIHRSCTNLYALELDELPLDDVEAIQLLQGVSRLKHLVVRAHDSSRSFTTLSSELMKSMTLTKSAEGDVSVDLRIPTTNMVLSEAELVPNLKYLSLEFGYSSSSILPDGRDISEVSDMLQSRVGTLLSGSLIFQGILSTEELEALSMPGIALRIRDRWKWNHKKLEYEDRN</sequence>
<reference evidence="1 2" key="1">
    <citation type="submission" date="2024-01" db="EMBL/GenBank/DDBJ databases">
        <title>A draft genome for a cacao thread blight-causing isolate of Paramarasmius palmivorus.</title>
        <authorList>
            <person name="Baruah I.K."/>
            <person name="Bukari Y."/>
            <person name="Amoako-Attah I."/>
            <person name="Meinhardt L.W."/>
            <person name="Bailey B.A."/>
            <person name="Cohen S.P."/>
        </authorList>
    </citation>
    <scope>NUCLEOTIDE SEQUENCE [LARGE SCALE GENOMIC DNA]</scope>
    <source>
        <strain evidence="1 2">GH-12</strain>
    </source>
</reference>
<evidence type="ECO:0000313" key="1">
    <source>
        <dbReference type="EMBL" id="KAK7041622.1"/>
    </source>
</evidence>
<protein>
    <recommendedName>
        <fullName evidence="3">F-box domain-containing protein</fullName>
    </recommendedName>
</protein>
<name>A0AAW0CPA3_9AGAR</name>
<dbReference type="Proteomes" id="UP001383192">
    <property type="component" value="Unassembled WGS sequence"/>
</dbReference>
<organism evidence="1 2">
    <name type="scientific">Paramarasmius palmivorus</name>
    <dbReference type="NCBI Taxonomy" id="297713"/>
    <lineage>
        <taxon>Eukaryota</taxon>
        <taxon>Fungi</taxon>
        <taxon>Dikarya</taxon>
        <taxon>Basidiomycota</taxon>
        <taxon>Agaricomycotina</taxon>
        <taxon>Agaricomycetes</taxon>
        <taxon>Agaricomycetidae</taxon>
        <taxon>Agaricales</taxon>
        <taxon>Marasmiineae</taxon>
        <taxon>Marasmiaceae</taxon>
        <taxon>Paramarasmius</taxon>
    </lineage>
</organism>
<accession>A0AAW0CPA3</accession>
<dbReference type="AlphaFoldDB" id="A0AAW0CPA3"/>
<dbReference type="EMBL" id="JAYKXP010000033">
    <property type="protein sequence ID" value="KAK7041622.1"/>
    <property type="molecule type" value="Genomic_DNA"/>
</dbReference>
<keyword evidence="2" id="KW-1185">Reference proteome</keyword>
<proteinExistence type="predicted"/>
<comment type="caution">
    <text evidence="1">The sequence shown here is derived from an EMBL/GenBank/DDBJ whole genome shotgun (WGS) entry which is preliminary data.</text>
</comment>
<dbReference type="SUPFAM" id="SSF52047">
    <property type="entry name" value="RNI-like"/>
    <property type="match status" value="1"/>
</dbReference>
<evidence type="ECO:0000313" key="2">
    <source>
        <dbReference type="Proteomes" id="UP001383192"/>
    </source>
</evidence>